<dbReference type="AlphaFoldDB" id="U2DUY7"/>
<dbReference type="InterPro" id="IPR011344">
    <property type="entry name" value="ssDNA-bd"/>
</dbReference>
<protein>
    <recommendedName>
        <fullName evidence="2">Single-stranded DNA-binding protein</fullName>
    </recommendedName>
</protein>
<dbReference type="CDD" id="cd04496">
    <property type="entry name" value="SSB_OBF"/>
    <property type="match status" value="1"/>
</dbReference>
<dbReference type="Pfam" id="PF00436">
    <property type="entry name" value="SSB"/>
    <property type="match status" value="1"/>
</dbReference>
<organism evidence="4 5">
    <name type="scientific">Bacteroides pyogenes F0041</name>
    <dbReference type="NCBI Taxonomy" id="1321819"/>
    <lineage>
        <taxon>Bacteria</taxon>
        <taxon>Pseudomonadati</taxon>
        <taxon>Bacteroidota</taxon>
        <taxon>Bacteroidia</taxon>
        <taxon>Bacteroidales</taxon>
        <taxon>Bacteroidaceae</taxon>
        <taxon>Bacteroides</taxon>
    </lineage>
</organism>
<dbReference type="Proteomes" id="UP000016496">
    <property type="component" value="Unassembled WGS sequence"/>
</dbReference>
<dbReference type="EMBL" id="AWSV01000089">
    <property type="protein sequence ID" value="ERI85467.1"/>
    <property type="molecule type" value="Genomic_DNA"/>
</dbReference>
<accession>U2DUY7</accession>
<evidence type="ECO:0000256" key="2">
    <source>
        <dbReference type="PIRNR" id="PIRNR002070"/>
    </source>
</evidence>
<evidence type="ECO:0000256" key="1">
    <source>
        <dbReference type="ARBA" id="ARBA00023125"/>
    </source>
</evidence>
<dbReference type="GO" id="GO:0003697">
    <property type="term" value="F:single-stranded DNA binding"/>
    <property type="evidence" value="ECO:0007669"/>
    <property type="project" value="InterPro"/>
</dbReference>
<evidence type="ECO:0000313" key="5">
    <source>
        <dbReference type="Proteomes" id="UP000016496"/>
    </source>
</evidence>
<name>U2DUY7_9BACE</name>
<dbReference type="InterPro" id="IPR000424">
    <property type="entry name" value="Primosome_PriB/ssb"/>
</dbReference>
<reference evidence="4 5" key="1">
    <citation type="submission" date="2013-08" db="EMBL/GenBank/DDBJ databases">
        <authorList>
            <person name="Weinstock G."/>
            <person name="Sodergren E."/>
            <person name="Wylie T."/>
            <person name="Fulton L."/>
            <person name="Fulton R."/>
            <person name="Fronick C."/>
            <person name="O'Laughlin M."/>
            <person name="Godfrey J."/>
            <person name="Miner T."/>
            <person name="Herter B."/>
            <person name="Appelbaum E."/>
            <person name="Cordes M."/>
            <person name="Lek S."/>
            <person name="Wollam A."/>
            <person name="Pepin K.H."/>
            <person name="Palsikar V.B."/>
            <person name="Mitreva M."/>
            <person name="Wilson R.K."/>
        </authorList>
    </citation>
    <scope>NUCLEOTIDE SEQUENCE [LARGE SCALE GENOMIC DNA]</scope>
    <source>
        <strain evidence="4 5">F0041</strain>
    </source>
</reference>
<feature type="compositionally biased region" description="Basic residues" evidence="3">
    <location>
        <begin position="130"/>
        <end position="141"/>
    </location>
</feature>
<dbReference type="PIRSF" id="PIRSF002070">
    <property type="entry name" value="SSB"/>
    <property type="match status" value="1"/>
</dbReference>
<sequence>MFNSLILKVMATSTNNTNSFNLSGFVAVNANIRNFEKSSVARFPLSVSRTEANGDESIRKSALVNCECWRKSEDASTFELLKKGKLVQVSGFIRPEEWTSEDGTKHNRIVFVATSVSELSTEKKTDGKKSAKGKASKKKAA</sequence>
<gene>
    <name evidence="4" type="ORF">HMPREF1981_01639</name>
</gene>
<proteinExistence type="predicted"/>
<feature type="region of interest" description="Disordered" evidence="3">
    <location>
        <begin position="119"/>
        <end position="141"/>
    </location>
</feature>
<keyword evidence="1 2" id="KW-0238">DNA-binding</keyword>
<evidence type="ECO:0000256" key="3">
    <source>
        <dbReference type="SAM" id="MobiDB-lite"/>
    </source>
</evidence>
<evidence type="ECO:0000313" key="4">
    <source>
        <dbReference type="EMBL" id="ERI85467.1"/>
    </source>
</evidence>
<dbReference type="GO" id="GO:0006260">
    <property type="term" value="P:DNA replication"/>
    <property type="evidence" value="ECO:0007669"/>
    <property type="project" value="InterPro"/>
</dbReference>
<dbReference type="PROSITE" id="PS50935">
    <property type="entry name" value="SSB"/>
    <property type="match status" value="1"/>
</dbReference>
<comment type="caution">
    <text evidence="4">The sequence shown here is derived from an EMBL/GenBank/DDBJ whole genome shotgun (WGS) entry which is preliminary data.</text>
</comment>
<dbReference type="InterPro" id="IPR012340">
    <property type="entry name" value="NA-bd_OB-fold"/>
</dbReference>
<dbReference type="PATRIC" id="fig|1321819.3.peg.1506"/>
<dbReference type="SUPFAM" id="SSF50249">
    <property type="entry name" value="Nucleic acid-binding proteins"/>
    <property type="match status" value="1"/>
</dbReference>
<dbReference type="HOGENOM" id="CLU_1988174_0_0_10"/>
<feature type="compositionally biased region" description="Basic and acidic residues" evidence="3">
    <location>
        <begin position="120"/>
        <end position="129"/>
    </location>
</feature>
<dbReference type="Gene3D" id="2.40.50.140">
    <property type="entry name" value="Nucleic acid-binding proteins"/>
    <property type="match status" value="1"/>
</dbReference>